<dbReference type="InterPro" id="IPR006203">
    <property type="entry name" value="GHMP_knse_ATP-bd_CS"/>
</dbReference>
<sequence>MKEQMREQFTKLFGEGRNVRNFFAPGRVNLIGEHTDYNGGHVFPCALTFGTYAVVASRDDNKIQLYSMNFPTIGVISISLNDEIAFQKEHDWANYPKGVLKEFIDKGIEIEKGFDIVYYGNIPNGAGLSSSASIELVTAVTLQSLYETSFTSVDLVKMSQHAENEFIGVSCGIMDQFAIGMGKKDHAILLDCSSLEYTYSPIVLDDASLVIANTNKRRALADSKYNERRSECERALKDLQKELAIQSLGDLTPSQFDQHAHLIQNDIDRKRAKHAVYENARTMEAVEKLQQGDIESFGQLMCDSHTSLRDDYEVTGIELDTLVEASLAQEGVIGSRMTGAGFGGCTVSIVNNANLNQFIEEVGKVYNEKTGLTAEFYVANVGDGAREII</sequence>
<evidence type="ECO:0000256" key="5">
    <source>
        <dbReference type="ARBA" id="ARBA00022741"/>
    </source>
</evidence>
<keyword evidence="2 11" id="KW-0963">Cytoplasm</keyword>
<evidence type="ECO:0000259" key="15">
    <source>
        <dbReference type="Pfam" id="PF10509"/>
    </source>
</evidence>
<comment type="similarity">
    <text evidence="1 11">Belongs to the GHMP kinase family. GalK subfamily.</text>
</comment>
<dbReference type="InterPro" id="IPR013750">
    <property type="entry name" value="GHMP_kinase_C_dom"/>
</dbReference>
<feature type="binding site" evidence="11">
    <location>
        <position position="131"/>
    </location>
    <ligand>
        <name>Mg(2+)</name>
        <dbReference type="ChEBI" id="CHEBI:18420"/>
    </ligand>
</feature>
<accession>A0ABT9ZG68</accession>
<keyword evidence="6 11" id="KW-0418">Kinase</keyword>
<dbReference type="Proteomes" id="UP001234495">
    <property type="component" value="Unassembled WGS sequence"/>
</dbReference>
<proteinExistence type="inferred from homology"/>
<gene>
    <name evidence="11" type="primary">galK</name>
    <name evidence="16" type="ORF">J2S19_002053</name>
</gene>
<comment type="function">
    <text evidence="11">Catalyzes the transfer of the gamma-phosphate of ATP to D-galactose to form alpha-D-galactose-1-phosphate (Gal-1-P).</text>
</comment>
<dbReference type="PANTHER" id="PTHR10457">
    <property type="entry name" value="MEVALONATE KINASE/GALACTOKINASE"/>
    <property type="match status" value="1"/>
</dbReference>
<dbReference type="Pfam" id="PF10509">
    <property type="entry name" value="GalKase_gal_bdg"/>
    <property type="match status" value="1"/>
</dbReference>
<dbReference type="EMBL" id="JAUSUD010000008">
    <property type="protein sequence ID" value="MDQ0230796.1"/>
    <property type="molecule type" value="Genomic_DNA"/>
</dbReference>
<dbReference type="InterPro" id="IPR006206">
    <property type="entry name" value="Mevalonate/galactokinase"/>
</dbReference>
<dbReference type="InterPro" id="IPR019539">
    <property type="entry name" value="GalKase_N"/>
</dbReference>
<evidence type="ECO:0000256" key="4">
    <source>
        <dbReference type="ARBA" id="ARBA00022723"/>
    </source>
</evidence>
<dbReference type="HAMAP" id="MF_00246">
    <property type="entry name" value="Galactokinase"/>
    <property type="match status" value="1"/>
</dbReference>
<evidence type="ECO:0000256" key="1">
    <source>
        <dbReference type="ARBA" id="ARBA00006566"/>
    </source>
</evidence>
<evidence type="ECO:0000256" key="11">
    <source>
        <dbReference type="HAMAP-Rule" id="MF_00246"/>
    </source>
</evidence>
<evidence type="ECO:0000256" key="8">
    <source>
        <dbReference type="ARBA" id="ARBA00022842"/>
    </source>
</evidence>
<dbReference type="PROSITE" id="PS00627">
    <property type="entry name" value="GHMP_KINASES_ATP"/>
    <property type="match status" value="1"/>
</dbReference>
<dbReference type="InterPro" id="IPR020568">
    <property type="entry name" value="Ribosomal_Su5_D2-typ_SF"/>
</dbReference>
<evidence type="ECO:0000259" key="13">
    <source>
        <dbReference type="Pfam" id="PF00288"/>
    </source>
</evidence>
<feature type="binding site" evidence="11">
    <location>
        <position position="163"/>
    </location>
    <ligand>
        <name>Mg(2+)</name>
        <dbReference type="ChEBI" id="CHEBI:18420"/>
    </ligand>
</feature>
<keyword evidence="8 11" id="KW-0460">Magnesium</keyword>
<keyword evidence="4 11" id="KW-0479">Metal-binding</keyword>
<comment type="caution">
    <text evidence="16">The sequence shown here is derived from an EMBL/GenBank/DDBJ whole genome shotgun (WGS) entry which is preliminary data.</text>
</comment>
<keyword evidence="7 11" id="KW-0067">ATP-binding</keyword>
<dbReference type="InterPro" id="IPR036554">
    <property type="entry name" value="GHMP_kinase_C_sf"/>
</dbReference>
<dbReference type="EC" id="2.7.1.6" evidence="11 12"/>
<feature type="binding site" evidence="11">
    <location>
        <position position="225"/>
    </location>
    <ligand>
        <name>substrate</name>
    </ligand>
</feature>
<feature type="site" description="Transition state stabilizer" evidence="11">
    <location>
        <position position="27"/>
    </location>
</feature>
<dbReference type="PANTHER" id="PTHR10457:SF7">
    <property type="entry name" value="GALACTOKINASE-RELATED"/>
    <property type="match status" value="1"/>
</dbReference>
<evidence type="ECO:0000256" key="6">
    <source>
        <dbReference type="ARBA" id="ARBA00022777"/>
    </source>
</evidence>
<evidence type="ECO:0000313" key="16">
    <source>
        <dbReference type="EMBL" id="MDQ0230796.1"/>
    </source>
</evidence>
<feature type="active site" description="Proton acceptor" evidence="11">
    <location>
        <position position="175"/>
    </location>
</feature>
<dbReference type="GO" id="GO:0004335">
    <property type="term" value="F:galactokinase activity"/>
    <property type="evidence" value="ECO:0007669"/>
    <property type="project" value="UniProtKB-EC"/>
</dbReference>
<evidence type="ECO:0000256" key="7">
    <source>
        <dbReference type="ARBA" id="ARBA00022840"/>
    </source>
</evidence>
<keyword evidence="9 11" id="KW-0299">Galactose metabolism</keyword>
<dbReference type="SUPFAM" id="SSF54211">
    <property type="entry name" value="Ribosomal protein S5 domain 2-like"/>
    <property type="match status" value="1"/>
</dbReference>
<dbReference type="InterPro" id="IPR019741">
    <property type="entry name" value="Galactokinase_CS"/>
</dbReference>
<evidence type="ECO:0000256" key="3">
    <source>
        <dbReference type="ARBA" id="ARBA00022679"/>
    </source>
</evidence>
<reference evidence="16 17" key="1">
    <citation type="submission" date="2023-07" db="EMBL/GenBank/DDBJ databases">
        <title>Genomic Encyclopedia of Type Strains, Phase IV (KMG-IV): sequencing the most valuable type-strain genomes for metagenomic binning, comparative biology and taxonomic classification.</title>
        <authorList>
            <person name="Goeker M."/>
        </authorList>
    </citation>
    <scope>NUCLEOTIDE SEQUENCE [LARGE SCALE GENOMIC DNA]</scope>
    <source>
        <strain evidence="16 17">DSM 29005</strain>
    </source>
</reference>
<feature type="binding site" evidence="11">
    <location>
        <position position="67"/>
    </location>
    <ligand>
        <name>ATP</name>
        <dbReference type="ChEBI" id="CHEBI:30616"/>
    </ligand>
</feature>
<evidence type="ECO:0000259" key="14">
    <source>
        <dbReference type="Pfam" id="PF08544"/>
    </source>
</evidence>
<dbReference type="PIRSF" id="PIRSF000530">
    <property type="entry name" value="Galactokinase"/>
    <property type="match status" value="1"/>
</dbReference>
<dbReference type="PROSITE" id="PS00106">
    <property type="entry name" value="GALACTOKINASE"/>
    <property type="match status" value="1"/>
</dbReference>
<dbReference type="Pfam" id="PF00288">
    <property type="entry name" value="GHMP_kinases_N"/>
    <property type="match status" value="1"/>
</dbReference>
<protein>
    <recommendedName>
        <fullName evidence="11 12">Galactokinase</fullName>
        <ecNumber evidence="11 12">2.7.1.6</ecNumber>
    </recommendedName>
    <alternativeName>
        <fullName evidence="11">Galactose kinase</fullName>
    </alternativeName>
</protein>
<feature type="binding site" evidence="11">
    <location>
        <begin position="125"/>
        <end position="131"/>
    </location>
    <ligand>
        <name>ATP</name>
        <dbReference type="ChEBI" id="CHEBI:30616"/>
    </ligand>
</feature>
<name>A0ABT9ZG68_9BACI</name>
<comment type="pathway">
    <text evidence="11">Carbohydrate metabolism; galactose metabolism.</text>
</comment>
<dbReference type="Gene3D" id="3.30.230.10">
    <property type="match status" value="1"/>
</dbReference>
<dbReference type="InterPro" id="IPR022963">
    <property type="entry name" value="Galactokinase_bac"/>
</dbReference>
<evidence type="ECO:0000313" key="17">
    <source>
        <dbReference type="Proteomes" id="UP001234495"/>
    </source>
</evidence>
<dbReference type="InterPro" id="IPR014721">
    <property type="entry name" value="Ribsml_uS5_D2-typ_fold_subgr"/>
</dbReference>
<dbReference type="InterPro" id="IPR006204">
    <property type="entry name" value="GHMP_kinase_N_dom"/>
</dbReference>
<dbReference type="Gene3D" id="3.30.70.890">
    <property type="entry name" value="GHMP kinase, C-terminal domain"/>
    <property type="match status" value="1"/>
</dbReference>
<feature type="domain" description="GHMP kinase C-terminal" evidence="14">
    <location>
        <begin position="286"/>
        <end position="367"/>
    </location>
</feature>
<dbReference type="InterPro" id="IPR000705">
    <property type="entry name" value="Galactokinase"/>
</dbReference>
<dbReference type="NCBIfam" id="NF003705">
    <property type="entry name" value="PRK05322.1"/>
    <property type="match status" value="1"/>
</dbReference>
<dbReference type="SUPFAM" id="SSF55060">
    <property type="entry name" value="GHMP Kinase, C-terminal domain"/>
    <property type="match status" value="1"/>
</dbReference>
<keyword evidence="3 11" id="KW-0808">Transferase</keyword>
<comment type="subcellular location">
    <subcellularLocation>
        <location evidence="11">Cytoplasm</location>
    </subcellularLocation>
</comment>
<keyword evidence="5 11" id="KW-0547">Nucleotide-binding</keyword>
<evidence type="ECO:0000256" key="10">
    <source>
        <dbReference type="ARBA" id="ARBA00023277"/>
    </source>
</evidence>
<keyword evidence="17" id="KW-1185">Reference proteome</keyword>
<organism evidence="16 17">
    <name type="scientific">Metabacillus malikii</name>
    <dbReference type="NCBI Taxonomy" id="1504265"/>
    <lineage>
        <taxon>Bacteria</taxon>
        <taxon>Bacillati</taxon>
        <taxon>Bacillota</taxon>
        <taxon>Bacilli</taxon>
        <taxon>Bacillales</taxon>
        <taxon>Bacillaceae</taxon>
        <taxon>Metabacillus</taxon>
    </lineage>
</organism>
<evidence type="ECO:0000256" key="9">
    <source>
        <dbReference type="ARBA" id="ARBA00023144"/>
    </source>
</evidence>
<feature type="domain" description="Galactokinase N-terminal" evidence="15">
    <location>
        <begin position="7"/>
        <end position="56"/>
    </location>
</feature>
<evidence type="ECO:0000256" key="2">
    <source>
        <dbReference type="ARBA" id="ARBA00022490"/>
    </source>
</evidence>
<keyword evidence="10 11" id="KW-0119">Carbohydrate metabolism</keyword>
<dbReference type="RefSeq" id="WP_307340746.1">
    <property type="nucleotide sequence ID" value="NZ_JAUSUD010000008.1"/>
</dbReference>
<feature type="binding site" evidence="11">
    <location>
        <begin position="33"/>
        <end position="36"/>
    </location>
    <ligand>
        <name>substrate</name>
    </ligand>
</feature>
<dbReference type="PRINTS" id="PR00473">
    <property type="entry name" value="GALCTOKINASE"/>
</dbReference>
<dbReference type="NCBIfam" id="TIGR00131">
    <property type="entry name" value="gal_kin"/>
    <property type="match status" value="1"/>
</dbReference>
<evidence type="ECO:0000256" key="12">
    <source>
        <dbReference type="NCBIfam" id="TIGR00131"/>
    </source>
</evidence>
<comment type="catalytic activity">
    <reaction evidence="11">
        <text>alpha-D-galactose + ATP = alpha-D-galactose 1-phosphate + ADP + H(+)</text>
        <dbReference type="Rhea" id="RHEA:13553"/>
        <dbReference type="ChEBI" id="CHEBI:15378"/>
        <dbReference type="ChEBI" id="CHEBI:28061"/>
        <dbReference type="ChEBI" id="CHEBI:30616"/>
        <dbReference type="ChEBI" id="CHEBI:58336"/>
        <dbReference type="ChEBI" id="CHEBI:456216"/>
        <dbReference type="EC" id="2.7.1.6"/>
    </reaction>
</comment>
<dbReference type="Pfam" id="PF08544">
    <property type="entry name" value="GHMP_kinases_C"/>
    <property type="match status" value="1"/>
</dbReference>
<dbReference type="PRINTS" id="PR00959">
    <property type="entry name" value="MEVGALKINASE"/>
</dbReference>
<feature type="domain" description="GHMP kinase N-terminal" evidence="13">
    <location>
        <begin position="94"/>
        <end position="183"/>
    </location>
</feature>